<dbReference type="Pfam" id="PF00589">
    <property type="entry name" value="Phage_integrase"/>
    <property type="match status" value="1"/>
</dbReference>
<evidence type="ECO:0000256" key="5">
    <source>
        <dbReference type="PROSITE-ProRule" id="PRU01248"/>
    </source>
</evidence>
<dbReference type="CDD" id="cd01193">
    <property type="entry name" value="INT_IntI_C"/>
    <property type="match status" value="1"/>
</dbReference>
<dbReference type="STRING" id="1028.SAMN05661096_03570"/>
<keyword evidence="4" id="KW-0233">DNA recombination</keyword>
<evidence type="ECO:0000256" key="2">
    <source>
        <dbReference type="ARBA" id="ARBA00022908"/>
    </source>
</evidence>
<evidence type="ECO:0000259" key="6">
    <source>
        <dbReference type="PROSITE" id="PS51898"/>
    </source>
</evidence>
<dbReference type="PANTHER" id="PTHR30349">
    <property type="entry name" value="PHAGE INTEGRASE-RELATED"/>
    <property type="match status" value="1"/>
</dbReference>
<dbReference type="InterPro" id="IPR050090">
    <property type="entry name" value="Tyrosine_recombinase_XerCD"/>
</dbReference>
<dbReference type="InterPro" id="IPR010998">
    <property type="entry name" value="Integrase_recombinase_N"/>
</dbReference>
<evidence type="ECO:0000256" key="1">
    <source>
        <dbReference type="ARBA" id="ARBA00008857"/>
    </source>
</evidence>
<evidence type="ECO:0000256" key="4">
    <source>
        <dbReference type="ARBA" id="ARBA00023172"/>
    </source>
</evidence>
<evidence type="ECO:0000313" key="8">
    <source>
        <dbReference type="EMBL" id="SMG49151.1"/>
    </source>
</evidence>
<proteinExistence type="inferred from homology"/>
<dbReference type="AlphaFoldDB" id="A0A1X7L5L6"/>
<dbReference type="InterPro" id="IPR044068">
    <property type="entry name" value="CB"/>
</dbReference>
<evidence type="ECO:0000259" key="7">
    <source>
        <dbReference type="PROSITE" id="PS51900"/>
    </source>
</evidence>
<feature type="domain" description="Core-binding (CB)" evidence="7">
    <location>
        <begin position="115"/>
        <end position="197"/>
    </location>
</feature>
<evidence type="ECO:0000313" key="9">
    <source>
        <dbReference type="Proteomes" id="UP000193804"/>
    </source>
</evidence>
<evidence type="ECO:0000256" key="3">
    <source>
        <dbReference type="ARBA" id="ARBA00023125"/>
    </source>
</evidence>
<reference evidence="9" key="1">
    <citation type="submission" date="2017-04" db="EMBL/GenBank/DDBJ databases">
        <authorList>
            <person name="Varghese N."/>
            <person name="Submissions S."/>
        </authorList>
    </citation>
    <scope>NUCLEOTIDE SEQUENCE [LARGE SCALE GENOMIC DNA]</scope>
    <source>
        <strain evidence="9">DSM 4125</strain>
    </source>
</reference>
<name>A0A1X7L5L6_9BACT</name>
<dbReference type="PROSITE" id="PS51898">
    <property type="entry name" value="TYR_RECOMBINASE"/>
    <property type="match status" value="1"/>
</dbReference>
<keyword evidence="3 5" id="KW-0238">DNA-binding</keyword>
<dbReference type="Pfam" id="PF13495">
    <property type="entry name" value="Phage_int_SAM_4"/>
    <property type="match status" value="1"/>
</dbReference>
<dbReference type="PANTHER" id="PTHR30349:SF64">
    <property type="entry name" value="PROPHAGE INTEGRASE INTD-RELATED"/>
    <property type="match status" value="1"/>
</dbReference>
<gene>
    <name evidence="8" type="ORF">SAMN05661096_03570</name>
</gene>
<dbReference type="InterPro" id="IPR002104">
    <property type="entry name" value="Integrase_catalytic"/>
</dbReference>
<dbReference type="Gene3D" id="1.10.443.10">
    <property type="entry name" value="Intergrase catalytic core"/>
    <property type="match status" value="1"/>
</dbReference>
<dbReference type="GO" id="GO:0006310">
    <property type="term" value="P:DNA recombination"/>
    <property type="evidence" value="ECO:0007669"/>
    <property type="project" value="UniProtKB-KW"/>
</dbReference>
<protein>
    <submittedName>
        <fullName evidence="8">Site-specific recombinase XerD</fullName>
    </submittedName>
</protein>
<dbReference type="PROSITE" id="PS51900">
    <property type="entry name" value="CB"/>
    <property type="match status" value="1"/>
</dbReference>
<dbReference type="InterPro" id="IPR013762">
    <property type="entry name" value="Integrase-like_cat_sf"/>
</dbReference>
<dbReference type="Proteomes" id="UP000193804">
    <property type="component" value="Unassembled WGS sequence"/>
</dbReference>
<keyword evidence="9" id="KW-1185">Reference proteome</keyword>
<dbReference type="Gene3D" id="1.10.150.130">
    <property type="match status" value="1"/>
</dbReference>
<accession>A0A1X7L5L6</accession>
<organism evidence="8 9">
    <name type="scientific">Marivirga sericea</name>
    <dbReference type="NCBI Taxonomy" id="1028"/>
    <lineage>
        <taxon>Bacteria</taxon>
        <taxon>Pseudomonadati</taxon>
        <taxon>Bacteroidota</taxon>
        <taxon>Cytophagia</taxon>
        <taxon>Cytophagales</taxon>
        <taxon>Marivirgaceae</taxon>
        <taxon>Marivirga</taxon>
    </lineage>
</organism>
<dbReference type="GO" id="GO:0015074">
    <property type="term" value="P:DNA integration"/>
    <property type="evidence" value="ECO:0007669"/>
    <property type="project" value="UniProtKB-KW"/>
</dbReference>
<dbReference type="InterPro" id="IPR011010">
    <property type="entry name" value="DNA_brk_join_enz"/>
</dbReference>
<keyword evidence="2" id="KW-0229">DNA integration</keyword>
<sequence length="390" mass="46020">MVNFGKLKISVSICIKKEVMAFEKQITLKHLLISNEKKIWIQFYPDKVIQALIKSLSGIKWSEKYQMVYLPNTQQNFYTVIKTFKGVAWVNMKYFAPNKPVNTYGEELKIDDLRQKYPKIPEAYFQKLELKRYALKTSKTYCICFDKFLRHFPKRDPIEIQEHDIKAFIQRLIQNGLSNSSVNQSINSIKFYYEIVLGMPNRFYDVERPIKEEKLPEILSKEEVQEMINRTYNLKHQCIISLLYSAGLRRGELLNLKISDIDSKRMTVRIEQAKGKKDRYSILSERLLLKLRLYFKEYRPKEYLFEGKEYHCYSASSVVKIVRKAARQAKINKNVKPHTLRHSFATHLLEAGTDLRYIQLLLGHNSTKTTEIYTHVATNTFKTIKNPLDC</sequence>
<dbReference type="SUPFAM" id="SSF56349">
    <property type="entry name" value="DNA breaking-rejoining enzymes"/>
    <property type="match status" value="1"/>
</dbReference>
<comment type="similarity">
    <text evidence="1">Belongs to the 'phage' integrase family.</text>
</comment>
<feature type="domain" description="Tyr recombinase" evidence="6">
    <location>
        <begin position="214"/>
        <end position="386"/>
    </location>
</feature>
<dbReference type="GO" id="GO:0003677">
    <property type="term" value="F:DNA binding"/>
    <property type="evidence" value="ECO:0007669"/>
    <property type="project" value="UniProtKB-UniRule"/>
</dbReference>
<dbReference type="InterPro" id="IPR004107">
    <property type="entry name" value="Integrase_SAM-like_N"/>
</dbReference>
<dbReference type="EMBL" id="FXAW01000008">
    <property type="protein sequence ID" value="SMG49151.1"/>
    <property type="molecule type" value="Genomic_DNA"/>
</dbReference>